<comment type="caution">
    <text evidence="2">The sequence shown here is derived from an EMBL/GenBank/DDBJ whole genome shotgun (WGS) entry which is preliminary data.</text>
</comment>
<dbReference type="InterPro" id="IPR008613">
    <property type="entry name" value="Excalibur_Ca-bd_domain"/>
</dbReference>
<dbReference type="AlphaFoldDB" id="A0A2V5JH13"/>
<sequence length="254" mass="26195">MFALFFVVTALYSLLSGRRSWLGLPHRKGAGGAIGGGVVALIIGAMLVPPAAVETSTIQPLVALPATTTSSASASPSPTPSPTPKYVLLEECFSGGQAVTELSVSYVCTLDDKGVLVWMTEKDSKVLVAQRADDKKRADEKIVAEKAAADKAVSDKVAADQLVAEQAAQQQAAAAQAAQVEADRVAAEQAAQQQAPAIQPLVQVPAEVPVEAPAAAYYPNCDAAKAAGAAPMYVGHPGYRPGLDRDKDGIACDK</sequence>
<organism evidence="2 3">
    <name type="scientific">Arthrobacter psychrolactophilus</name>
    <dbReference type="NCBI Taxonomy" id="92442"/>
    <lineage>
        <taxon>Bacteria</taxon>
        <taxon>Bacillati</taxon>
        <taxon>Actinomycetota</taxon>
        <taxon>Actinomycetes</taxon>
        <taxon>Micrococcales</taxon>
        <taxon>Micrococcaceae</taxon>
        <taxon>Arthrobacter</taxon>
    </lineage>
</organism>
<name>A0A2V5JH13_9MICC</name>
<reference evidence="2 3" key="1">
    <citation type="submission" date="2018-05" db="EMBL/GenBank/DDBJ databases">
        <title>Genetic diversity of glacier-inhabiting Cryobacterium bacteria in China and description of Cryobacterium mengkeensis sp. nov. and Arthrobacter glacialis sp. nov.</title>
        <authorList>
            <person name="Liu Q."/>
            <person name="Xin Y.-H."/>
        </authorList>
    </citation>
    <scope>NUCLEOTIDE SEQUENCE [LARGE SCALE GENOMIC DNA]</scope>
    <source>
        <strain evidence="2 3">B7</strain>
    </source>
</reference>
<accession>A0A2V5JH13</accession>
<dbReference type="Proteomes" id="UP000247980">
    <property type="component" value="Unassembled WGS sequence"/>
</dbReference>
<dbReference type="SMART" id="SM00894">
    <property type="entry name" value="Excalibur"/>
    <property type="match status" value="1"/>
</dbReference>
<evidence type="ECO:0000313" key="3">
    <source>
        <dbReference type="Proteomes" id="UP000247980"/>
    </source>
</evidence>
<evidence type="ECO:0000313" key="2">
    <source>
        <dbReference type="EMBL" id="PYI39207.1"/>
    </source>
</evidence>
<keyword evidence="3" id="KW-1185">Reference proteome</keyword>
<feature type="domain" description="Excalibur calcium-binding" evidence="1">
    <location>
        <begin position="217"/>
        <end position="253"/>
    </location>
</feature>
<gene>
    <name evidence="2" type="ORF">CVS30_06340</name>
</gene>
<evidence type="ECO:0000259" key="1">
    <source>
        <dbReference type="SMART" id="SM00894"/>
    </source>
</evidence>
<proteinExistence type="predicted"/>
<protein>
    <recommendedName>
        <fullName evidence="1">Excalibur calcium-binding domain-containing protein</fullName>
    </recommendedName>
</protein>
<dbReference type="EMBL" id="QJVC01000004">
    <property type="protein sequence ID" value="PYI39207.1"/>
    <property type="molecule type" value="Genomic_DNA"/>
</dbReference>
<dbReference type="OrthoDB" id="4337778at2"/>
<dbReference type="Pfam" id="PF05901">
    <property type="entry name" value="Excalibur"/>
    <property type="match status" value="1"/>
</dbReference>